<dbReference type="EMBL" id="LT607756">
    <property type="protein sequence ID" value="SCG86245.1"/>
    <property type="molecule type" value="Genomic_DNA"/>
</dbReference>
<evidence type="ECO:0000256" key="4">
    <source>
        <dbReference type="ARBA" id="ARBA00012381"/>
    </source>
</evidence>
<dbReference type="InterPro" id="IPR015375">
    <property type="entry name" value="NADH_PPase-like_N"/>
</dbReference>
<evidence type="ECO:0000259" key="10">
    <source>
        <dbReference type="PROSITE" id="PS51462"/>
    </source>
</evidence>
<dbReference type="NCBIfam" id="NF001299">
    <property type="entry name" value="PRK00241.1"/>
    <property type="match status" value="1"/>
</dbReference>
<dbReference type="GO" id="GO:0110153">
    <property type="term" value="F:RNA NAD-cap (NMN-forming) hydrolase activity"/>
    <property type="evidence" value="ECO:0007669"/>
    <property type="project" value="RHEA"/>
</dbReference>
<dbReference type="InterPro" id="IPR050241">
    <property type="entry name" value="NAD-cap_RNA_hydrolase_NudC"/>
</dbReference>
<accession>A0A1D3L3W1</accession>
<comment type="catalytic activity">
    <reaction evidence="9">
        <text>a 5'-end NAD(+)-phospho-ribonucleoside in mRNA + H2O = a 5'-end phospho-adenosine-phospho-ribonucleoside in mRNA + beta-nicotinamide D-ribonucleotide + 2 H(+)</text>
        <dbReference type="Rhea" id="RHEA:60876"/>
        <dbReference type="Rhea" id="RHEA-COMP:15698"/>
        <dbReference type="Rhea" id="RHEA-COMP:15719"/>
        <dbReference type="ChEBI" id="CHEBI:14649"/>
        <dbReference type="ChEBI" id="CHEBI:15377"/>
        <dbReference type="ChEBI" id="CHEBI:15378"/>
        <dbReference type="ChEBI" id="CHEBI:144029"/>
        <dbReference type="ChEBI" id="CHEBI:144051"/>
    </reaction>
    <physiologicalReaction direction="left-to-right" evidence="9">
        <dbReference type="Rhea" id="RHEA:60877"/>
    </physiologicalReaction>
</comment>
<dbReference type="PATRIC" id="fig|129848.4.peg.1730"/>
<dbReference type="InterPro" id="IPR015797">
    <property type="entry name" value="NUDIX_hydrolase-like_dom_sf"/>
</dbReference>
<dbReference type="PANTHER" id="PTHR42904">
    <property type="entry name" value="NUDIX HYDROLASE, NUDC SUBFAMILY"/>
    <property type="match status" value="1"/>
</dbReference>
<dbReference type="PROSITE" id="PS51462">
    <property type="entry name" value="NUDIX"/>
    <property type="match status" value="1"/>
</dbReference>
<evidence type="ECO:0000256" key="2">
    <source>
        <dbReference type="ARBA" id="ARBA00001947"/>
    </source>
</evidence>
<dbReference type="GO" id="GO:0006742">
    <property type="term" value="P:NADP+ catabolic process"/>
    <property type="evidence" value="ECO:0007669"/>
    <property type="project" value="TreeGrafter"/>
</dbReference>
<evidence type="ECO:0000313" key="11">
    <source>
        <dbReference type="EMBL" id="SCG86245.1"/>
    </source>
</evidence>
<sequence>MKRETIYKRYKPSFTPNEKNSPSYWFVFNSDKLLINTENEFKIPFTENLNDFSISPVRTQYLGTLQGHPCYTVEAAPGTKAPEGMAFEDLRSIYDVLDEDIYLVAGRAVQVINWDKNHQFCGKCGTPTVTSEHEMAKVCPECGFTSFTRLSPAVITAIVNDDKILLAKHSYGLKRYSLIAGFVEAGETLEEAVQREIAEEVGVKVKNIKYFGSQPWPFPNSLMVGFTAEYNSGEIKVDGNEITDAKWFSAEEVPRMPSKISIASELIDWFVENY</sequence>
<keyword evidence="5" id="KW-0479">Metal-binding</keyword>
<dbReference type="CDD" id="cd03429">
    <property type="entry name" value="NUDIX_NADH_pyrophosphatase_Nudt13"/>
    <property type="match status" value="1"/>
</dbReference>
<dbReference type="InterPro" id="IPR000086">
    <property type="entry name" value="NUDIX_hydrolase_dom"/>
</dbReference>
<keyword evidence="6 11" id="KW-0378">Hydrolase</keyword>
<evidence type="ECO:0000256" key="5">
    <source>
        <dbReference type="ARBA" id="ARBA00022723"/>
    </source>
</evidence>
<evidence type="ECO:0000313" key="12">
    <source>
        <dbReference type="Proteomes" id="UP000094707"/>
    </source>
</evidence>
<dbReference type="InterPro" id="IPR020084">
    <property type="entry name" value="NUDIX_hydrolase_CS"/>
</dbReference>
<comment type="cofactor">
    <cofactor evidence="1">
        <name>Mg(2+)</name>
        <dbReference type="ChEBI" id="CHEBI:18420"/>
    </cofactor>
</comment>
<comment type="cofactor">
    <cofactor evidence="2">
        <name>Zn(2+)</name>
        <dbReference type="ChEBI" id="CHEBI:29105"/>
    </cofactor>
</comment>
<dbReference type="InterPro" id="IPR015376">
    <property type="entry name" value="Znr_NADH_PPase"/>
</dbReference>
<evidence type="ECO:0000256" key="7">
    <source>
        <dbReference type="ARBA" id="ARBA00022842"/>
    </source>
</evidence>
<dbReference type="GO" id="GO:0005829">
    <property type="term" value="C:cytosol"/>
    <property type="evidence" value="ECO:0007669"/>
    <property type="project" value="TreeGrafter"/>
</dbReference>
<dbReference type="Pfam" id="PF09296">
    <property type="entry name" value="NUDIX-like"/>
    <property type="match status" value="1"/>
</dbReference>
<name>A0A1D3L3W1_9EURY</name>
<dbReference type="STRING" id="118062.MCBB_1690"/>
<evidence type="ECO:0000256" key="9">
    <source>
        <dbReference type="ARBA" id="ARBA00023679"/>
    </source>
</evidence>
<keyword evidence="7" id="KW-0460">Magnesium</keyword>
<evidence type="ECO:0000256" key="3">
    <source>
        <dbReference type="ARBA" id="ARBA00009595"/>
    </source>
</evidence>
<reference evidence="11 12" key="1">
    <citation type="submission" date="2016-08" db="EMBL/GenBank/DDBJ databases">
        <authorList>
            <person name="Seilhamer J.J."/>
        </authorList>
    </citation>
    <scope>NUCLEOTIDE SEQUENCE [LARGE SCALE GENOMIC DNA]</scope>
    <source>
        <strain evidence="11">Buetzberg</strain>
    </source>
</reference>
<dbReference type="PROSITE" id="PS00893">
    <property type="entry name" value="NUDIX_BOX"/>
    <property type="match status" value="1"/>
</dbReference>
<dbReference type="Gene3D" id="3.90.79.20">
    <property type="match status" value="1"/>
</dbReference>
<dbReference type="GO" id="GO:0019677">
    <property type="term" value="P:NAD+ catabolic process"/>
    <property type="evidence" value="ECO:0007669"/>
    <property type="project" value="TreeGrafter"/>
</dbReference>
<dbReference type="SUPFAM" id="SSF55811">
    <property type="entry name" value="Nudix"/>
    <property type="match status" value="2"/>
</dbReference>
<dbReference type="OrthoDB" id="40462at2157"/>
<protein>
    <recommendedName>
        <fullName evidence="4">NAD(+) diphosphatase</fullName>
        <ecNumber evidence="4">3.6.1.22</ecNumber>
    </recommendedName>
</protein>
<dbReference type="GO" id="GO:0046872">
    <property type="term" value="F:metal ion binding"/>
    <property type="evidence" value="ECO:0007669"/>
    <property type="project" value="UniProtKB-KW"/>
</dbReference>
<evidence type="ECO:0000256" key="8">
    <source>
        <dbReference type="ARBA" id="ARBA00023027"/>
    </source>
</evidence>
<dbReference type="RefSeq" id="WP_071907324.1">
    <property type="nucleotide sequence ID" value="NZ_LT607756.1"/>
</dbReference>
<dbReference type="EC" id="3.6.1.22" evidence="4"/>
<dbReference type="PANTHER" id="PTHR42904:SF6">
    <property type="entry name" value="NAD-CAPPED RNA HYDROLASE NUDT12"/>
    <property type="match status" value="1"/>
</dbReference>
<dbReference type="Proteomes" id="UP000094707">
    <property type="component" value="Chromosome I"/>
</dbReference>
<dbReference type="GeneID" id="30412527"/>
<dbReference type="AlphaFoldDB" id="A0A1D3L3W1"/>
<dbReference type="KEGG" id="mcub:MCBB_1690"/>
<dbReference type="PRINTS" id="PR00502">
    <property type="entry name" value="NUDIXFAMILY"/>
</dbReference>
<dbReference type="Gene3D" id="3.90.79.10">
    <property type="entry name" value="Nucleoside Triphosphate Pyrophosphohydrolase"/>
    <property type="match status" value="1"/>
</dbReference>
<keyword evidence="12" id="KW-1185">Reference proteome</keyword>
<comment type="similarity">
    <text evidence="3">Belongs to the Nudix hydrolase family. NudC subfamily.</text>
</comment>
<evidence type="ECO:0000256" key="6">
    <source>
        <dbReference type="ARBA" id="ARBA00022801"/>
    </source>
</evidence>
<dbReference type="Pfam" id="PF09297">
    <property type="entry name" value="Zn_ribbon_NUD"/>
    <property type="match status" value="1"/>
</dbReference>
<evidence type="ECO:0000256" key="1">
    <source>
        <dbReference type="ARBA" id="ARBA00001946"/>
    </source>
</evidence>
<dbReference type="InterPro" id="IPR049734">
    <property type="entry name" value="NudC-like_C"/>
</dbReference>
<dbReference type="Pfam" id="PF00293">
    <property type="entry name" value="NUDIX"/>
    <property type="match status" value="1"/>
</dbReference>
<dbReference type="InterPro" id="IPR020476">
    <property type="entry name" value="Nudix_hydrolase"/>
</dbReference>
<gene>
    <name evidence="11" type="primary">nudC</name>
    <name evidence="11" type="ORF">MCBB_1690</name>
</gene>
<organism evidence="11 12">
    <name type="scientific">Methanobacterium congolense</name>
    <dbReference type="NCBI Taxonomy" id="118062"/>
    <lineage>
        <taxon>Archaea</taxon>
        <taxon>Methanobacteriati</taxon>
        <taxon>Methanobacteriota</taxon>
        <taxon>Methanomada group</taxon>
        <taxon>Methanobacteria</taxon>
        <taxon>Methanobacteriales</taxon>
        <taxon>Methanobacteriaceae</taxon>
        <taxon>Methanobacterium</taxon>
    </lineage>
</organism>
<feature type="domain" description="Nudix hydrolase" evidence="10">
    <location>
        <begin position="149"/>
        <end position="271"/>
    </location>
</feature>
<proteinExistence type="inferred from homology"/>
<dbReference type="GO" id="GO:0035529">
    <property type="term" value="F:NADH pyrophosphatase activity"/>
    <property type="evidence" value="ECO:0007669"/>
    <property type="project" value="TreeGrafter"/>
</dbReference>
<keyword evidence="8" id="KW-0520">NAD</keyword>